<dbReference type="GO" id="GO:0032259">
    <property type="term" value="P:methylation"/>
    <property type="evidence" value="ECO:0007669"/>
    <property type="project" value="UniProtKB-KW"/>
</dbReference>
<reference evidence="5" key="1">
    <citation type="submission" date="2020-05" db="EMBL/GenBank/DDBJ databases">
        <authorList>
            <person name="Chiriac C."/>
            <person name="Salcher M."/>
            <person name="Ghai R."/>
            <person name="Kavagutti S V."/>
        </authorList>
    </citation>
    <scope>NUCLEOTIDE SEQUENCE</scope>
</reference>
<dbReference type="EMBL" id="CAEZSR010000035">
    <property type="protein sequence ID" value="CAB4553762.1"/>
    <property type="molecule type" value="Genomic_DNA"/>
</dbReference>
<evidence type="ECO:0000256" key="1">
    <source>
        <dbReference type="ARBA" id="ARBA00004173"/>
    </source>
</evidence>
<comment type="subcellular location">
    <subcellularLocation>
        <location evidence="1">Mitochondrion</location>
    </subcellularLocation>
</comment>
<dbReference type="InterPro" id="IPR038375">
    <property type="entry name" value="NDUFAF7_sf"/>
</dbReference>
<dbReference type="SUPFAM" id="SSF53335">
    <property type="entry name" value="S-adenosyl-L-methionine-dependent methyltransferases"/>
    <property type="match status" value="1"/>
</dbReference>
<dbReference type="PANTHER" id="PTHR12049">
    <property type="entry name" value="PROTEIN ARGININE METHYLTRANSFERASE NDUFAF7, MITOCHONDRIAL"/>
    <property type="match status" value="1"/>
</dbReference>
<gene>
    <name evidence="5" type="ORF">UFOPK1493_01265</name>
</gene>
<dbReference type="GO" id="GO:0035243">
    <property type="term" value="F:protein-arginine omega-N symmetric methyltransferase activity"/>
    <property type="evidence" value="ECO:0007669"/>
    <property type="project" value="TreeGrafter"/>
</dbReference>
<dbReference type="PANTHER" id="PTHR12049:SF7">
    <property type="entry name" value="PROTEIN ARGININE METHYLTRANSFERASE NDUFAF7, MITOCHONDRIAL"/>
    <property type="match status" value="1"/>
</dbReference>
<evidence type="ECO:0000256" key="3">
    <source>
        <dbReference type="ARBA" id="ARBA00022679"/>
    </source>
</evidence>
<keyword evidence="3" id="KW-0808">Transferase</keyword>
<organism evidence="5">
    <name type="scientific">freshwater metagenome</name>
    <dbReference type="NCBI Taxonomy" id="449393"/>
    <lineage>
        <taxon>unclassified sequences</taxon>
        <taxon>metagenomes</taxon>
        <taxon>ecological metagenomes</taxon>
    </lineage>
</organism>
<dbReference type="GO" id="GO:0005739">
    <property type="term" value="C:mitochondrion"/>
    <property type="evidence" value="ECO:0007669"/>
    <property type="project" value="UniProtKB-SubCell"/>
</dbReference>
<sequence>MPSAADEIAAAVVEAGGALRFDRFLDLALYGEGGFYATGGRAGRRGDFLTSPEVGPLFGTVLGAWIAAEHRRLGEPADFEVIEVGAGPGTLARSIQQHWRAAGVAGHPYTAVETSAAQRTTHPEGIASVSAMPDRPVVGVVIANELLDNLPFRLLVFDGGWREAHVTVAGGRLVEVLAPLTDTPAWLPATAPHGARVPWQEAAAGWVAAARRMLTAGTVLCIDYVTPRTAELASMPWREWLRTYRGHERGGHYLTDPGGQDVTGQVALDQLPEPDVVRTQAQFLQRWGIDDLVDEGRRAWEAAAAAPTVAAMRMRSRVREAEALLDPAGLGGFLTLEWSTPARPS</sequence>
<dbReference type="InterPro" id="IPR029063">
    <property type="entry name" value="SAM-dependent_MTases_sf"/>
</dbReference>
<evidence type="ECO:0000256" key="4">
    <source>
        <dbReference type="ARBA" id="ARBA00023128"/>
    </source>
</evidence>
<keyword evidence="4" id="KW-0496">Mitochondrion</keyword>
<accession>A0A6J6CQI8</accession>
<dbReference type="InterPro" id="IPR003788">
    <property type="entry name" value="NDUFAF7"/>
</dbReference>
<evidence type="ECO:0000256" key="2">
    <source>
        <dbReference type="ARBA" id="ARBA00022603"/>
    </source>
</evidence>
<dbReference type="AlphaFoldDB" id="A0A6J6CQI8"/>
<evidence type="ECO:0000313" key="5">
    <source>
        <dbReference type="EMBL" id="CAB4553762.1"/>
    </source>
</evidence>
<keyword evidence="2" id="KW-0489">Methyltransferase</keyword>
<name>A0A6J6CQI8_9ZZZZ</name>
<dbReference type="Gene3D" id="3.40.50.12710">
    <property type="match status" value="1"/>
</dbReference>
<protein>
    <submittedName>
        <fullName evidence="5">Unannotated protein</fullName>
    </submittedName>
</protein>
<proteinExistence type="predicted"/>
<dbReference type="Pfam" id="PF02636">
    <property type="entry name" value="Methyltransf_28"/>
    <property type="match status" value="1"/>
</dbReference>